<keyword evidence="4" id="KW-1185">Reference proteome</keyword>
<name>A0A1Y1JGW7_PLAGO</name>
<dbReference type="AlphaFoldDB" id="A0A1Y1JGW7"/>
<dbReference type="OMA" id="DCIEVWN"/>
<dbReference type="PANTHER" id="PTHR16216">
    <property type="entry name" value="DYNEIN ASSEMBLY FACTOR 5, AXONEMAL"/>
    <property type="match status" value="1"/>
</dbReference>
<feature type="transmembrane region" description="Helical" evidence="1">
    <location>
        <begin position="460"/>
        <end position="479"/>
    </location>
</feature>
<keyword evidence="1" id="KW-1133">Transmembrane helix</keyword>
<dbReference type="Proteomes" id="UP000195521">
    <property type="component" value="Unassembled WGS sequence"/>
</dbReference>
<keyword evidence="1" id="KW-0812">Transmembrane</keyword>
<organism evidence="3 4">
    <name type="scientific">Plasmodium gonderi</name>
    <dbReference type="NCBI Taxonomy" id="77519"/>
    <lineage>
        <taxon>Eukaryota</taxon>
        <taxon>Sar</taxon>
        <taxon>Alveolata</taxon>
        <taxon>Apicomplexa</taxon>
        <taxon>Aconoidasida</taxon>
        <taxon>Haemosporida</taxon>
        <taxon>Plasmodiidae</taxon>
        <taxon>Plasmodium</taxon>
        <taxon>Plasmodium (Plasmodium)</taxon>
    </lineage>
</organism>
<sequence length="1160" mass="137278">MSNMLHEENYHHDLRKDFEHHIHVLNSAEISDKDKKLNALRVIYEKLLEFFTFCNEEEKEKFCVFFRNYLLHQLHKWINEEFDEYRNFALDIYFLIEKNLNDTLLDYLLFKNVNRDENFLYICTNRLKENKDKRVVEDKEEIRLKIVQFLCKIVNRFRNNCMETSQQLLNIYPYLQDILTALTILIKDPFPLIKKISCQLLYELHFEQEQKDFNHLYKSLVKSLINTLTARQNDVRELALKCLKKLLCFDSNRDFLDDVSECLKTLCRKKSSSVFLQIVDCIEVWNLNIKDLNKRERAKLVFIVLLCVNANISSSFNERCYNVLKTIATSLKGLKSHKNEKCVGKDNAIQNDTSSIEIKTNSNQDEEQIEGGFSEKIHLHDEHHFVERKICLQKEQFYKHSRKATDEYFFAEMNKSFYIPSPSNVICSDIHMLFGEIKKELFYEIMNNERNSWSEGKDDFASILIMFLFYTYFDIFHFIKYIISFVYKSLTLFKYIDSPTTPLLLNSFAQKNMDRNEFSPKDAFSDYGYEYESFLYMSKFLYLIITCGYLMPINKLLPEIAQFTLGDYNIQKAAQSFYKLSDTSPIYSTNENSKGRYDSADHFTEKNYDDCAKYIFSNMNYHKYQTKTYEMFCMHKKIDITLKENTSMNYKFDFSSEKRDSDDVSQDRRFLCGEFMKEKSKNESIKSVVKDAEERKSPPMENHQTKEYIVHGNQIDEESVFEEIPFCANNEYCNTPIINHNKKIVLMMLSQFLAGYHIRKDIDENKLGENKLDDEYINLILFLISENMNYENVDSFPYLLISLKHLLNIIGKECKKYSKILFHFLIILQSDNRFCSQLEIKELIEKIEYHYHGEKNRIDFYNDEYIHFVKNAANIIDFNDFNNFKYNIEFLNTLLSNISEEVMMEQSNCLMNFLLLITNQELKPFMKSEFLLFLNLFCSSNTFPNFFLKYSEHILKNILLPLCTWKSGLNEAQTRKGALYCIRTLFVKNLFGTCTFQNNVLIENLVCVLKSSIDDTWNNANREISISIYGQIVKGINNNNILLDLLNTLLKLLDDSNKTIRKLSAGAMYSLFQNKSLILDHEACENIYPRLLLHMDDECPSVSKIIYHTLSITINSNEAIFIKHAKNSTEYTEHAKFYKDELMKHLGVNGSNEKNNLFFV</sequence>
<evidence type="ECO:0000313" key="4">
    <source>
        <dbReference type="Proteomes" id="UP000195521"/>
    </source>
</evidence>
<dbReference type="Pfam" id="PF25757">
    <property type="entry name" value="TPR_DNAAF5"/>
    <property type="match status" value="1"/>
</dbReference>
<evidence type="ECO:0000313" key="3">
    <source>
        <dbReference type="EMBL" id="GAW80898.1"/>
    </source>
</evidence>
<accession>A0A1Y1JGW7</accession>
<dbReference type="InterPro" id="IPR057978">
    <property type="entry name" value="TPR_DAAF5"/>
</dbReference>
<dbReference type="Gene3D" id="1.25.10.10">
    <property type="entry name" value="Leucine-rich Repeat Variant"/>
    <property type="match status" value="2"/>
</dbReference>
<dbReference type="InterPro" id="IPR052623">
    <property type="entry name" value="DAAF5"/>
</dbReference>
<dbReference type="SUPFAM" id="SSF48371">
    <property type="entry name" value="ARM repeat"/>
    <property type="match status" value="1"/>
</dbReference>
<dbReference type="EMBL" id="BDQF01000010">
    <property type="protein sequence ID" value="GAW80898.1"/>
    <property type="molecule type" value="Genomic_DNA"/>
</dbReference>
<evidence type="ECO:0000256" key="1">
    <source>
        <dbReference type="SAM" id="Phobius"/>
    </source>
</evidence>
<gene>
    <name evidence="3" type="ORF">PGO_090970</name>
</gene>
<keyword evidence="1" id="KW-0472">Membrane</keyword>
<evidence type="ECO:0000259" key="2">
    <source>
        <dbReference type="Pfam" id="PF25757"/>
    </source>
</evidence>
<dbReference type="GeneID" id="39747616"/>
<dbReference type="OrthoDB" id="413572at2759"/>
<proteinExistence type="predicted"/>
<dbReference type="RefSeq" id="XP_028543487.1">
    <property type="nucleotide sequence ID" value="XM_028687686.1"/>
</dbReference>
<dbReference type="InterPro" id="IPR011989">
    <property type="entry name" value="ARM-like"/>
</dbReference>
<feature type="transmembrane region" description="Helical" evidence="1">
    <location>
        <begin position="534"/>
        <end position="551"/>
    </location>
</feature>
<dbReference type="PANTHER" id="PTHR16216:SF2">
    <property type="entry name" value="DYNEIN AXONEMAL ASSEMBLY FACTOR 5"/>
    <property type="match status" value="1"/>
</dbReference>
<feature type="domain" description="Dynein axonemal assembly factor 5 TPR repeats" evidence="2">
    <location>
        <begin position="32"/>
        <end position="291"/>
    </location>
</feature>
<comment type="caution">
    <text evidence="3">The sequence shown here is derived from an EMBL/GenBank/DDBJ whole genome shotgun (WGS) entry which is preliminary data.</text>
</comment>
<protein>
    <recommendedName>
        <fullName evidence="2">Dynein axonemal assembly factor 5 TPR repeats domain-containing protein</fullName>
    </recommendedName>
</protein>
<dbReference type="InterPro" id="IPR016024">
    <property type="entry name" value="ARM-type_fold"/>
</dbReference>
<reference evidence="4" key="1">
    <citation type="submission" date="2017-04" db="EMBL/GenBank/DDBJ databases">
        <title>Plasmodium gonderi genome.</title>
        <authorList>
            <person name="Arisue N."/>
            <person name="Honma H."/>
            <person name="Kawai S."/>
            <person name="Tougan T."/>
            <person name="Tanabe K."/>
            <person name="Horii T."/>
        </authorList>
    </citation>
    <scope>NUCLEOTIDE SEQUENCE [LARGE SCALE GENOMIC DNA]</scope>
    <source>
        <strain evidence="4">ATCC 30045</strain>
    </source>
</reference>